<dbReference type="OrthoDB" id="5404599at2759"/>
<protein>
    <submittedName>
        <fullName evidence="2">Uncharacterized protein</fullName>
    </submittedName>
</protein>
<organism evidence="2 3">
    <name type="scientific">Niveomyces insectorum RCEF 264</name>
    <dbReference type="NCBI Taxonomy" id="1081102"/>
    <lineage>
        <taxon>Eukaryota</taxon>
        <taxon>Fungi</taxon>
        <taxon>Dikarya</taxon>
        <taxon>Ascomycota</taxon>
        <taxon>Pezizomycotina</taxon>
        <taxon>Sordariomycetes</taxon>
        <taxon>Hypocreomycetidae</taxon>
        <taxon>Hypocreales</taxon>
        <taxon>Cordycipitaceae</taxon>
        <taxon>Niveomyces</taxon>
    </lineage>
</organism>
<feature type="compositionally biased region" description="Acidic residues" evidence="1">
    <location>
        <begin position="109"/>
        <end position="145"/>
    </location>
</feature>
<comment type="caution">
    <text evidence="2">The sequence shown here is derived from an EMBL/GenBank/DDBJ whole genome shotgun (WGS) entry which is preliminary data.</text>
</comment>
<dbReference type="EMBL" id="AZHD01000024">
    <property type="protein sequence ID" value="OAA54275.1"/>
    <property type="molecule type" value="Genomic_DNA"/>
</dbReference>
<feature type="region of interest" description="Disordered" evidence="1">
    <location>
        <begin position="109"/>
        <end position="147"/>
    </location>
</feature>
<sequence length="400" mass="44933">MNVDPKVNRNTRPARINRMYLDSIQRAFAKDPETDFTKILSTRYLERMKDAKTIPHPVLRRPGVPFQSDDARSRLSLNDKAAYVHGPTPGLREILPDGNDLAERIIDLVEDEDDDEGDGSEDDEEMDDDEDEKDGNEETDDDNDNDSWRRSKVIYKSVMANLRSAFRVSRTMVCKFTTLEKAVDEYHALRLLETNLPAFPAPRAHGVVKFACFGLLFSDYVRGSSNSKGDGAQKLSTVWPQLSAAQKQNMSDQIDALVQMMRTGLPRPVDANGVPTVPLGTLGGRGCKNCRGNDTSEGPGSGRGLVTMDDFNTFLLAAAAWMKPTLGTDADADCWRVCAVIDWEDAGYYPDYWEAATMTVGLACHEKNDWFNYLPSSVSPQKYAQAWLLIREWHQCLWLF</sequence>
<dbReference type="STRING" id="1081102.A0A162IA45"/>
<accession>A0A162IA45</accession>
<gene>
    <name evidence="2" type="ORF">SPI_08894</name>
</gene>
<evidence type="ECO:0000256" key="1">
    <source>
        <dbReference type="SAM" id="MobiDB-lite"/>
    </source>
</evidence>
<dbReference type="AlphaFoldDB" id="A0A162IA45"/>
<evidence type="ECO:0000313" key="3">
    <source>
        <dbReference type="Proteomes" id="UP000076874"/>
    </source>
</evidence>
<dbReference type="Proteomes" id="UP000076874">
    <property type="component" value="Unassembled WGS sequence"/>
</dbReference>
<proteinExistence type="predicted"/>
<reference evidence="2 3" key="1">
    <citation type="journal article" date="2016" name="Genome Biol. Evol.">
        <title>Divergent and convergent evolution of fungal pathogenicity.</title>
        <authorList>
            <person name="Shang Y."/>
            <person name="Xiao G."/>
            <person name="Zheng P."/>
            <person name="Cen K."/>
            <person name="Zhan S."/>
            <person name="Wang C."/>
        </authorList>
    </citation>
    <scope>NUCLEOTIDE SEQUENCE [LARGE SCALE GENOMIC DNA]</scope>
    <source>
        <strain evidence="2 3">RCEF 264</strain>
    </source>
</reference>
<evidence type="ECO:0000313" key="2">
    <source>
        <dbReference type="EMBL" id="OAA54275.1"/>
    </source>
</evidence>
<name>A0A162IA45_9HYPO</name>
<keyword evidence="3" id="KW-1185">Reference proteome</keyword>